<reference evidence="1" key="1">
    <citation type="journal article" date="2007" name="Microbiology">
        <title>Comparative analysis of the Corynebacterium glutamicum group and complete genome sequence of strain R.</title>
        <authorList>
            <person name="Yukawa H."/>
            <person name="Omumasaba C.A."/>
            <person name="Nonaka H."/>
            <person name="Kos P."/>
            <person name="Okai N."/>
            <person name="Suzuki N."/>
            <person name="Suda M."/>
            <person name="Tsuge Y."/>
            <person name="Watanabe J."/>
            <person name="Ikeda Y."/>
            <person name="Vertes A.A."/>
            <person name="Inui M."/>
        </authorList>
    </citation>
    <scope>NUCLEOTIDE SEQUENCE</scope>
    <source>
        <strain evidence="1">R</strain>
    </source>
</reference>
<sequence length="85" mass="9114">MTTGNTHDVTIGLDVGKTAHHACGMLNTGKIITKPLILDMLIHYSGPTKLKMGLPASGGHIVKLLVGFLQIEQDEHDPVQTEQEG</sequence>
<evidence type="ECO:0000313" key="1">
    <source>
        <dbReference type="EMBL" id="BAF55327.1"/>
    </source>
</evidence>
<protein>
    <recommendedName>
        <fullName evidence="2">Transposase</fullName>
    </recommendedName>
</protein>
<name>A0AB72VD69_CORGB</name>
<evidence type="ECO:0008006" key="2">
    <source>
        <dbReference type="Google" id="ProtNLM"/>
    </source>
</evidence>
<organism evidence="1">
    <name type="scientific">Corynebacterium glutamicum (strain R)</name>
    <dbReference type="NCBI Taxonomy" id="340322"/>
    <lineage>
        <taxon>Bacteria</taxon>
        <taxon>Bacillati</taxon>
        <taxon>Actinomycetota</taxon>
        <taxon>Actinomycetes</taxon>
        <taxon>Mycobacteriales</taxon>
        <taxon>Corynebacteriaceae</taxon>
        <taxon>Corynebacterium</taxon>
    </lineage>
</organism>
<gene>
    <name evidence="1" type="ordered locus">cgR_2322</name>
</gene>
<dbReference type="KEGG" id="cgt:cgR_2322"/>
<dbReference type="EMBL" id="AP009044">
    <property type="protein sequence ID" value="BAF55327.1"/>
    <property type="molecule type" value="Genomic_DNA"/>
</dbReference>
<dbReference type="AlphaFoldDB" id="A0AB72VD69"/>
<proteinExistence type="predicted"/>
<accession>A0AB72VD69</accession>
<dbReference type="Proteomes" id="UP000006698">
    <property type="component" value="Chromosome"/>
</dbReference>